<dbReference type="EMBL" id="CP066744">
    <property type="protein sequence ID" value="QQK07938.1"/>
    <property type="molecule type" value="Genomic_DNA"/>
</dbReference>
<protein>
    <submittedName>
        <fullName evidence="1">S1 RNA-binding domain-containing protein</fullName>
    </submittedName>
</protein>
<evidence type="ECO:0000313" key="1">
    <source>
        <dbReference type="EMBL" id="QQK07938.1"/>
    </source>
</evidence>
<keyword evidence="2" id="KW-1185">Reference proteome</keyword>
<name>A0AC61MVU0_9FIRM</name>
<accession>A0AC61MVU0</accession>
<organism evidence="1 2">
    <name type="scientific">Miniphocaeibacter halophilus</name>
    <dbReference type="NCBI Taxonomy" id="2931922"/>
    <lineage>
        <taxon>Bacteria</taxon>
        <taxon>Bacillati</taxon>
        <taxon>Bacillota</taxon>
        <taxon>Tissierellia</taxon>
        <taxon>Tissierellales</taxon>
        <taxon>Peptoniphilaceae</taxon>
        <taxon>Miniphocaeibacter</taxon>
    </lineage>
</organism>
<gene>
    <name evidence="1" type="ORF">JFY71_11845</name>
</gene>
<sequence>MSISVGDIVEGKVTGITKFGAFVTLEDGSNGLVHISEISNEYVEKVEDFIKKDDKVKVKVLSTKDGKISLSMKTTSKKVKQPEEFKKNVENSENDEMSFEDKISKFLKDSNERYVEIRTRENKRKRNGSKNY</sequence>
<evidence type="ECO:0000313" key="2">
    <source>
        <dbReference type="Proteomes" id="UP000595814"/>
    </source>
</evidence>
<dbReference type="Proteomes" id="UP000595814">
    <property type="component" value="Chromosome"/>
</dbReference>
<proteinExistence type="predicted"/>
<reference evidence="1 2" key="1">
    <citation type="journal article" date="2022" name="Int. J. Syst. Evol. Microbiol.">
        <title>Miniphocaeibacter halophilus sp. nov., an ammonium-tolerant acetate-producing bacterium isolated from a biogas system.</title>
        <authorList>
            <person name="Schnurer A."/>
            <person name="Singh A."/>
            <person name="Bi S."/>
            <person name="Qiao W."/>
            <person name="Westerholm M."/>
        </authorList>
    </citation>
    <scope>NUCLEOTIDE SEQUENCE [LARGE SCALE GENOMIC DNA]</scope>
    <source>
        <strain evidence="1 2">AMB_01</strain>
    </source>
</reference>